<dbReference type="PANTHER" id="PTHR43479">
    <property type="entry name" value="ACREF/ENVCD OPERON REPRESSOR-RELATED"/>
    <property type="match status" value="1"/>
</dbReference>
<dbReference type="InterPro" id="IPR036271">
    <property type="entry name" value="Tet_transcr_reg_TetR-rel_C_sf"/>
</dbReference>
<dbReference type="EMBL" id="CP146256">
    <property type="protein sequence ID" value="XAH73820.1"/>
    <property type="molecule type" value="Genomic_DNA"/>
</dbReference>
<dbReference type="Pfam" id="PF00440">
    <property type="entry name" value="TetR_N"/>
    <property type="match status" value="1"/>
</dbReference>
<protein>
    <submittedName>
        <fullName evidence="4">TetR/AcrR family transcriptional regulator</fullName>
    </submittedName>
</protein>
<feature type="DNA-binding region" description="H-T-H motif" evidence="2">
    <location>
        <begin position="34"/>
        <end position="53"/>
    </location>
</feature>
<evidence type="ECO:0000256" key="2">
    <source>
        <dbReference type="PROSITE-ProRule" id="PRU00335"/>
    </source>
</evidence>
<dbReference type="InterPro" id="IPR009057">
    <property type="entry name" value="Homeodomain-like_sf"/>
</dbReference>
<sequence>MPNPSFFNLSEAKRNLVTSIALEEFSAASYDAASINQICKKANIAKGSFYQYFTDKLDLYAYIMLLAIETKITFFSETLGQFKTLSLMEQIQLLFIKGIEFAKAHPQYAALGEQFSKEYNEAAKLAVIKEGDKQAESLFNQMIDHAKSKGEIDSNIDTLALNMMLQSLNGTVNEYMLNKFGDISYRHFDENANKLVNSLLNIIFNGIKNREL</sequence>
<dbReference type="Gene3D" id="1.10.357.10">
    <property type="entry name" value="Tetracycline Repressor, domain 2"/>
    <property type="match status" value="1"/>
</dbReference>
<evidence type="ECO:0000259" key="3">
    <source>
        <dbReference type="PROSITE" id="PS50977"/>
    </source>
</evidence>
<reference evidence="4 5" key="1">
    <citation type="submission" date="2024-02" db="EMBL/GenBank/DDBJ databases">
        <title>Bacterial strain from lacustrine sediment.</title>
        <authorList>
            <person name="Petit C."/>
            <person name="Fadhlaoui K."/>
        </authorList>
    </citation>
    <scope>NUCLEOTIDE SEQUENCE [LARGE SCALE GENOMIC DNA]</scope>
    <source>
        <strain evidence="4 5">IPX-CK</strain>
    </source>
</reference>
<dbReference type="PANTHER" id="PTHR43479:SF11">
    <property type="entry name" value="ACREF_ENVCD OPERON REPRESSOR-RELATED"/>
    <property type="match status" value="1"/>
</dbReference>
<dbReference type="PROSITE" id="PS01081">
    <property type="entry name" value="HTH_TETR_1"/>
    <property type="match status" value="1"/>
</dbReference>
<dbReference type="InterPro" id="IPR023772">
    <property type="entry name" value="DNA-bd_HTH_TetR-type_CS"/>
</dbReference>
<dbReference type="SUPFAM" id="SSF48498">
    <property type="entry name" value="Tetracyclin repressor-like, C-terminal domain"/>
    <property type="match status" value="1"/>
</dbReference>
<gene>
    <name evidence="4" type="ORF">V6984_20315</name>
</gene>
<proteinExistence type="predicted"/>
<dbReference type="RefSeq" id="WP_342757421.1">
    <property type="nucleotide sequence ID" value="NZ_CP146256.1"/>
</dbReference>
<dbReference type="InterPro" id="IPR050624">
    <property type="entry name" value="HTH-type_Tx_Regulator"/>
</dbReference>
<dbReference type="InterPro" id="IPR001647">
    <property type="entry name" value="HTH_TetR"/>
</dbReference>
<keyword evidence="5" id="KW-1185">Reference proteome</keyword>
<name>A0ABZ3EWH8_9FIRM</name>
<accession>A0ABZ3EWH8</accession>
<dbReference type="PROSITE" id="PS50977">
    <property type="entry name" value="HTH_TETR_2"/>
    <property type="match status" value="1"/>
</dbReference>
<dbReference type="SUPFAM" id="SSF46689">
    <property type="entry name" value="Homeodomain-like"/>
    <property type="match status" value="1"/>
</dbReference>
<dbReference type="Proteomes" id="UP001451571">
    <property type="component" value="Chromosome"/>
</dbReference>
<evidence type="ECO:0000256" key="1">
    <source>
        <dbReference type="ARBA" id="ARBA00023125"/>
    </source>
</evidence>
<feature type="domain" description="HTH tetR-type" evidence="3">
    <location>
        <begin position="11"/>
        <end position="71"/>
    </location>
</feature>
<evidence type="ECO:0000313" key="5">
    <source>
        <dbReference type="Proteomes" id="UP001451571"/>
    </source>
</evidence>
<keyword evidence="1 2" id="KW-0238">DNA-binding</keyword>
<evidence type="ECO:0000313" key="4">
    <source>
        <dbReference type="EMBL" id="XAH73820.1"/>
    </source>
</evidence>
<organism evidence="4 5">
    <name type="scientific">Kineothrix sedimenti</name>
    <dbReference type="NCBI Taxonomy" id="3123317"/>
    <lineage>
        <taxon>Bacteria</taxon>
        <taxon>Bacillati</taxon>
        <taxon>Bacillota</taxon>
        <taxon>Clostridia</taxon>
        <taxon>Lachnospirales</taxon>
        <taxon>Lachnospiraceae</taxon>
        <taxon>Kineothrix</taxon>
    </lineage>
</organism>